<dbReference type="RefSeq" id="WP_156733708.1">
    <property type="nucleotide sequence ID" value="NZ_CACRUU010000029.1"/>
</dbReference>
<protein>
    <submittedName>
        <fullName evidence="1">Uncharacterized protein</fullName>
    </submittedName>
</protein>
<name>A0A6N2ZPQ3_MEDGN</name>
<accession>A0A6N2ZPQ3</accession>
<organism evidence="1">
    <name type="scientific">Mediterraneibacter gnavus</name>
    <name type="common">Ruminococcus gnavus</name>
    <dbReference type="NCBI Taxonomy" id="33038"/>
    <lineage>
        <taxon>Bacteria</taxon>
        <taxon>Bacillati</taxon>
        <taxon>Bacillota</taxon>
        <taxon>Clostridia</taxon>
        <taxon>Lachnospirales</taxon>
        <taxon>Lachnospiraceae</taxon>
        <taxon>Mediterraneibacter</taxon>
    </lineage>
</organism>
<evidence type="ECO:0000313" key="1">
    <source>
        <dbReference type="EMBL" id="VYT81535.1"/>
    </source>
</evidence>
<dbReference type="AlphaFoldDB" id="A0A6N2ZPQ3"/>
<dbReference type="EMBL" id="CACRUU010000029">
    <property type="protein sequence ID" value="VYT81535.1"/>
    <property type="molecule type" value="Genomic_DNA"/>
</dbReference>
<sequence length="191" mass="22628">MSRPGHFLDPYKFQIEEMVKLGCTDEHICRVLEDITGKEVKKRVIANKRMWLRKMENKRKQYEPYKGEIKCMIEYGLTIQNIYAAISEESGIDASIETFKNFLKDNDMLPESKKQETSVKDIFGTIANYMEFHEGWVRTSCRLNRAMSNPNRILMRRYLQQAMKKRKRIRRKMKYISVLPVDGKSSEILSM</sequence>
<gene>
    <name evidence="1" type="ORF">RGLFYP36_03265</name>
</gene>
<proteinExistence type="predicted"/>
<reference evidence="1" key="1">
    <citation type="submission" date="2019-11" db="EMBL/GenBank/DDBJ databases">
        <authorList>
            <person name="Feng L."/>
        </authorList>
    </citation>
    <scope>NUCLEOTIDE SEQUENCE</scope>
    <source>
        <strain evidence="1">RgnavusLFYP36</strain>
    </source>
</reference>